<comment type="caution">
    <text evidence="2">The sequence shown here is derived from an EMBL/GenBank/DDBJ whole genome shotgun (WGS) entry which is preliminary data.</text>
</comment>
<keyword evidence="1" id="KW-0732">Signal</keyword>
<proteinExistence type="predicted"/>
<dbReference type="InterPro" id="IPR021727">
    <property type="entry name" value="DUF3299"/>
</dbReference>
<dbReference type="OrthoDB" id="9784998at2"/>
<evidence type="ECO:0000313" key="2">
    <source>
        <dbReference type="EMBL" id="RDE22471.1"/>
    </source>
</evidence>
<keyword evidence="3" id="KW-1185">Reference proteome</keyword>
<dbReference type="AlphaFoldDB" id="A0A369WLY1"/>
<reference evidence="2 3" key="1">
    <citation type="submission" date="2018-07" db="EMBL/GenBank/DDBJ databases">
        <title>Motiliproteus coralliicola sp. nov., a bacterium isolated from Coral.</title>
        <authorList>
            <person name="Wang G."/>
        </authorList>
    </citation>
    <scope>NUCLEOTIDE SEQUENCE [LARGE SCALE GENOMIC DNA]</scope>
    <source>
        <strain evidence="2 3">C34</strain>
    </source>
</reference>
<protein>
    <submittedName>
        <fullName evidence="2">DUF3299 domain-containing protein</fullName>
    </submittedName>
</protein>
<dbReference type="EMBL" id="QQOH01000002">
    <property type="protein sequence ID" value="RDE22471.1"/>
    <property type="molecule type" value="Genomic_DNA"/>
</dbReference>
<sequence>MKVSSGLAKCLITAGVLLSTLLPSLSYAVDEVRALDWNDLMPAGFSDEALFADYDVSSFDDGDPEGQRRYEEFQEILQSAPVIESLDGQLISLPGFALPLEGDYEATSLFLLVPYFGACIHVPPPPSNQIVLVRADPGVKIETLFAPVKVSGRIRIESTDTGIAHAGYTMDLTNIETIEDF</sequence>
<dbReference type="Gene3D" id="2.40.50.870">
    <property type="entry name" value="Protein of unknown function (DUF3299)"/>
    <property type="match status" value="1"/>
</dbReference>
<dbReference type="Pfam" id="PF11736">
    <property type="entry name" value="DUF3299"/>
    <property type="match status" value="1"/>
</dbReference>
<feature type="chain" id="PRO_5016861713" evidence="1">
    <location>
        <begin position="29"/>
        <end position="181"/>
    </location>
</feature>
<dbReference type="RefSeq" id="WP_114695095.1">
    <property type="nucleotide sequence ID" value="NZ_QQOH01000002.1"/>
</dbReference>
<dbReference type="Proteomes" id="UP000253769">
    <property type="component" value="Unassembled WGS sequence"/>
</dbReference>
<evidence type="ECO:0000256" key="1">
    <source>
        <dbReference type="SAM" id="SignalP"/>
    </source>
</evidence>
<name>A0A369WLY1_9GAMM</name>
<organism evidence="2 3">
    <name type="scientific">Motiliproteus coralliicola</name>
    <dbReference type="NCBI Taxonomy" id="2283196"/>
    <lineage>
        <taxon>Bacteria</taxon>
        <taxon>Pseudomonadati</taxon>
        <taxon>Pseudomonadota</taxon>
        <taxon>Gammaproteobacteria</taxon>
        <taxon>Oceanospirillales</taxon>
        <taxon>Oceanospirillaceae</taxon>
        <taxon>Motiliproteus</taxon>
    </lineage>
</organism>
<gene>
    <name evidence="2" type="ORF">DV711_07645</name>
</gene>
<accession>A0A369WLY1</accession>
<feature type="signal peptide" evidence="1">
    <location>
        <begin position="1"/>
        <end position="28"/>
    </location>
</feature>
<evidence type="ECO:0000313" key="3">
    <source>
        <dbReference type="Proteomes" id="UP000253769"/>
    </source>
</evidence>